<feature type="transmembrane region" description="Helical" evidence="1">
    <location>
        <begin position="352"/>
        <end position="374"/>
    </location>
</feature>
<dbReference type="OrthoDB" id="5813109at2759"/>
<evidence type="ECO:0000259" key="2">
    <source>
        <dbReference type="SMART" id="SM00587"/>
    </source>
</evidence>
<dbReference type="Proteomes" id="UP001152747">
    <property type="component" value="Unassembled WGS sequence"/>
</dbReference>
<evidence type="ECO:0000313" key="4">
    <source>
        <dbReference type="Proteomes" id="UP001152747"/>
    </source>
</evidence>
<keyword evidence="4" id="KW-1185">Reference proteome</keyword>
<keyword evidence="1" id="KW-0812">Transmembrane</keyword>
<keyword evidence="1" id="KW-1133">Transmembrane helix</keyword>
<dbReference type="EMBL" id="CANHGI010000005">
    <property type="protein sequence ID" value="CAI5450404.1"/>
    <property type="molecule type" value="Genomic_DNA"/>
</dbReference>
<accession>A0A9P1IU93</accession>
<gene>
    <name evidence="3" type="ORF">CAMP_LOCUS13041</name>
</gene>
<keyword evidence="1" id="KW-0472">Membrane</keyword>
<dbReference type="InterPro" id="IPR012877">
    <property type="entry name" value="Dhs-27"/>
</dbReference>
<dbReference type="SUPFAM" id="SSF56112">
    <property type="entry name" value="Protein kinase-like (PK-like)"/>
    <property type="match status" value="1"/>
</dbReference>
<dbReference type="InterPro" id="IPR011009">
    <property type="entry name" value="Kinase-like_dom_sf"/>
</dbReference>
<dbReference type="Pfam" id="PF07914">
    <property type="entry name" value="DUF1679"/>
    <property type="match status" value="1"/>
</dbReference>
<evidence type="ECO:0000313" key="3">
    <source>
        <dbReference type="EMBL" id="CAI5450404.1"/>
    </source>
</evidence>
<dbReference type="SMART" id="SM00587">
    <property type="entry name" value="CHK"/>
    <property type="match status" value="1"/>
</dbReference>
<reference evidence="3" key="1">
    <citation type="submission" date="2022-11" db="EMBL/GenBank/DDBJ databases">
        <authorList>
            <person name="Kikuchi T."/>
        </authorList>
    </citation>
    <scope>NUCLEOTIDE SEQUENCE</scope>
    <source>
        <strain evidence="3">PS1010</strain>
    </source>
</reference>
<dbReference type="AlphaFoldDB" id="A0A9P1IU93"/>
<protein>
    <recommendedName>
        <fullName evidence="2">CHK kinase-like domain-containing protein</fullName>
    </recommendedName>
</protein>
<comment type="caution">
    <text evidence="3">The sequence shown here is derived from an EMBL/GenBank/DDBJ whole genome shotgun (WGS) entry which is preliminary data.</text>
</comment>
<name>A0A9P1IU93_9PELO</name>
<organism evidence="3 4">
    <name type="scientific">Caenorhabditis angaria</name>
    <dbReference type="NCBI Taxonomy" id="860376"/>
    <lineage>
        <taxon>Eukaryota</taxon>
        <taxon>Metazoa</taxon>
        <taxon>Ecdysozoa</taxon>
        <taxon>Nematoda</taxon>
        <taxon>Chromadorea</taxon>
        <taxon>Rhabditida</taxon>
        <taxon>Rhabditina</taxon>
        <taxon>Rhabditomorpha</taxon>
        <taxon>Rhabditoidea</taxon>
        <taxon>Rhabditidae</taxon>
        <taxon>Peloderinae</taxon>
        <taxon>Caenorhabditis</taxon>
    </lineage>
</organism>
<evidence type="ECO:0000256" key="1">
    <source>
        <dbReference type="SAM" id="Phobius"/>
    </source>
</evidence>
<dbReference type="Gene3D" id="3.90.1200.10">
    <property type="match status" value="1"/>
</dbReference>
<dbReference type="InterPro" id="IPR052961">
    <property type="entry name" value="Oxido-Kinase-like_Enzymes"/>
</dbReference>
<feature type="domain" description="CHK kinase-like" evidence="2">
    <location>
        <begin position="145"/>
        <end position="332"/>
    </location>
</feature>
<dbReference type="InterPro" id="IPR015897">
    <property type="entry name" value="CHK_kinase-like"/>
</dbReference>
<dbReference type="PANTHER" id="PTHR23020:SF43">
    <property type="entry name" value="CHK KINASE-LIKE DOMAIN-CONTAINING PROTEIN"/>
    <property type="match status" value="1"/>
</dbReference>
<sequence length="414" mass="47478">MSLHEESSGLLGTHVNWEDIEDEVRLSLATEARFGENKKVENIGNMKGFMSKIALISPDWTQDAEILPKKLIVKIVSQLAFVEMSKWSKIELSEEKLRNFDEIVSNFHNQEVGTYELLKQENREIPLIKIYASRKITAENPLKGFIISEFVEDLKAVTIFDSIEIANILPVVRGIARFSALAVEFPEKMGFAGSSDFLSKGLENFSDEKTRENSYKTMRESFPEEFKEKAEDLIEIYRKVSTPEMIRRITKIPEICGFAPQLVHGDLWPGNLMFSQNLELRAIIDWQAVSFGSPSQDLGRLFITILSTKTYRENLDFLLETYYHELVKSLEKSPAKPKIPYTLEQLKKNYQLMFPIVTILVLPGMISYAEVIGLRDGENREDLKKSAIEKAVGMMEDVLKAHRANLIDFPEYFE</sequence>
<proteinExistence type="predicted"/>
<dbReference type="PANTHER" id="PTHR23020">
    <property type="entry name" value="UNCHARACTERIZED NUCLEAR HORMONE RECEPTOR-RELATED"/>
    <property type="match status" value="1"/>
</dbReference>